<accession>A0A6C0CET3</accession>
<feature type="transmembrane region" description="Helical" evidence="1">
    <location>
        <begin position="31"/>
        <end position="51"/>
    </location>
</feature>
<keyword evidence="1" id="KW-1133">Transmembrane helix</keyword>
<proteinExistence type="predicted"/>
<feature type="transmembrane region" description="Helical" evidence="1">
    <location>
        <begin position="72"/>
        <end position="90"/>
    </location>
</feature>
<keyword evidence="1" id="KW-0472">Membrane</keyword>
<evidence type="ECO:0000313" key="2">
    <source>
        <dbReference type="EMBL" id="QHT02662.1"/>
    </source>
</evidence>
<protein>
    <submittedName>
        <fullName evidence="2">Uncharacterized protein</fullName>
    </submittedName>
</protein>
<name>A0A6C0CET3_9ZZZZ</name>
<dbReference type="AlphaFoldDB" id="A0A6C0CET3"/>
<reference evidence="2" key="1">
    <citation type="journal article" date="2020" name="Nature">
        <title>Giant virus diversity and host interactions through global metagenomics.</title>
        <authorList>
            <person name="Schulz F."/>
            <person name="Roux S."/>
            <person name="Paez-Espino D."/>
            <person name="Jungbluth S."/>
            <person name="Walsh D.A."/>
            <person name="Denef V.J."/>
            <person name="McMahon K.D."/>
            <person name="Konstantinidis K.T."/>
            <person name="Eloe-Fadrosh E.A."/>
            <person name="Kyrpides N.C."/>
            <person name="Woyke T."/>
        </authorList>
    </citation>
    <scope>NUCLEOTIDE SEQUENCE</scope>
    <source>
        <strain evidence="2">GVMAG-M-3300020595-32</strain>
    </source>
</reference>
<evidence type="ECO:0000256" key="1">
    <source>
        <dbReference type="SAM" id="Phobius"/>
    </source>
</evidence>
<sequence length="104" mass="11579">MSGVFDFLAKEVGTTVRSAESLVSQQWSQRMVQVSVYAGVVFYVLSTYELIGFVEKQLVSIGLKVGKDGTRLVHAVIFAVFMYYGSRLILDPVVARIQGNQEKQ</sequence>
<organism evidence="2">
    <name type="scientific">viral metagenome</name>
    <dbReference type="NCBI Taxonomy" id="1070528"/>
    <lineage>
        <taxon>unclassified sequences</taxon>
        <taxon>metagenomes</taxon>
        <taxon>organismal metagenomes</taxon>
    </lineage>
</organism>
<keyword evidence="1" id="KW-0812">Transmembrane</keyword>
<dbReference type="EMBL" id="MN739396">
    <property type="protein sequence ID" value="QHT02662.1"/>
    <property type="molecule type" value="Genomic_DNA"/>
</dbReference>